<evidence type="ECO:0000256" key="4">
    <source>
        <dbReference type="ARBA" id="ARBA00022692"/>
    </source>
</evidence>
<gene>
    <name evidence="9" type="ORF">CYPRO_0324</name>
</gene>
<dbReference type="Proteomes" id="UP000254808">
    <property type="component" value="Chromosome"/>
</dbReference>
<accession>A0A345UGL0</accession>
<feature type="transmembrane region" description="Helical" evidence="8">
    <location>
        <begin position="104"/>
        <end position="123"/>
    </location>
</feature>
<feature type="transmembrane region" description="Helical" evidence="8">
    <location>
        <begin position="157"/>
        <end position="178"/>
    </location>
</feature>
<dbReference type="GO" id="GO:0140911">
    <property type="term" value="F:pore-forming activity"/>
    <property type="evidence" value="ECO:0007669"/>
    <property type="project" value="InterPro"/>
</dbReference>
<feature type="transmembrane region" description="Helical" evidence="8">
    <location>
        <begin position="41"/>
        <end position="60"/>
    </location>
</feature>
<organism evidence="9 10">
    <name type="scientific">Cyclonatronum proteinivorum</name>
    <dbReference type="NCBI Taxonomy" id="1457365"/>
    <lineage>
        <taxon>Bacteria</taxon>
        <taxon>Pseudomonadati</taxon>
        <taxon>Balneolota</taxon>
        <taxon>Balneolia</taxon>
        <taxon>Balneolales</taxon>
        <taxon>Cyclonatronaceae</taxon>
        <taxon>Cyclonatronum</taxon>
    </lineage>
</organism>
<dbReference type="PANTHER" id="PTHR20855:SF3">
    <property type="entry name" value="LD03007P"/>
    <property type="match status" value="1"/>
</dbReference>
<feature type="binding site" evidence="7">
    <location>
        <position position="62"/>
    </location>
    <ligand>
        <name>Zn(2+)</name>
        <dbReference type="ChEBI" id="CHEBI:29105"/>
    </ligand>
</feature>
<dbReference type="KEGG" id="cprv:CYPRO_0324"/>
<keyword evidence="7" id="KW-0862">Zinc</keyword>
<protein>
    <submittedName>
        <fullName evidence="9">Hemolysin III</fullName>
    </submittedName>
</protein>
<keyword evidence="3" id="KW-1003">Cell membrane</keyword>
<feature type="binding site" evidence="7">
    <location>
        <position position="191"/>
    </location>
    <ligand>
        <name>Zn(2+)</name>
        <dbReference type="ChEBI" id="CHEBI:29105"/>
    </ligand>
</feature>
<feature type="transmembrane region" description="Helical" evidence="8">
    <location>
        <begin position="80"/>
        <end position="98"/>
    </location>
</feature>
<dbReference type="InterPro" id="IPR004254">
    <property type="entry name" value="AdipoR/HlyIII-related"/>
</dbReference>
<evidence type="ECO:0000256" key="2">
    <source>
        <dbReference type="ARBA" id="ARBA00008488"/>
    </source>
</evidence>
<dbReference type="AlphaFoldDB" id="A0A345UGL0"/>
<keyword evidence="4 8" id="KW-0812">Transmembrane</keyword>
<dbReference type="RefSeq" id="WP_164682442.1">
    <property type="nucleotide sequence ID" value="NZ_CP027806.1"/>
</dbReference>
<keyword evidence="6 8" id="KW-0472">Membrane</keyword>
<evidence type="ECO:0000256" key="3">
    <source>
        <dbReference type="ARBA" id="ARBA00022475"/>
    </source>
</evidence>
<evidence type="ECO:0000313" key="10">
    <source>
        <dbReference type="Proteomes" id="UP000254808"/>
    </source>
</evidence>
<keyword evidence="10" id="KW-1185">Reference proteome</keyword>
<dbReference type="GO" id="GO:0046872">
    <property type="term" value="F:metal ion binding"/>
    <property type="evidence" value="ECO:0007669"/>
    <property type="project" value="UniProtKB-KW"/>
</dbReference>
<comment type="similarity">
    <text evidence="2">Belongs to the UPF0073 (Hly-III) family.</text>
</comment>
<evidence type="ECO:0000256" key="7">
    <source>
        <dbReference type="PIRSR" id="PIRSR604254-1"/>
    </source>
</evidence>
<comment type="subcellular location">
    <subcellularLocation>
        <location evidence="1">Cell membrane</location>
        <topology evidence="1">Multi-pass membrane protein</topology>
    </subcellularLocation>
</comment>
<dbReference type="GO" id="GO:0005886">
    <property type="term" value="C:plasma membrane"/>
    <property type="evidence" value="ECO:0007669"/>
    <property type="project" value="UniProtKB-SubCell"/>
</dbReference>
<dbReference type="PANTHER" id="PTHR20855">
    <property type="entry name" value="ADIPOR/PROGESTIN RECEPTOR-RELATED"/>
    <property type="match status" value="1"/>
</dbReference>
<feature type="binding site" evidence="7">
    <location>
        <position position="195"/>
    </location>
    <ligand>
        <name>Zn(2+)</name>
        <dbReference type="ChEBI" id="CHEBI:29105"/>
    </ligand>
</feature>
<dbReference type="Pfam" id="PF03006">
    <property type="entry name" value="HlyIII"/>
    <property type="match status" value="1"/>
</dbReference>
<proteinExistence type="inferred from homology"/>
<evidence type="ECO:0000256" key="5">
    <source>
        <dbReference type="ARBA" id="ARBA00022989"/>
    </source>
</evidence>
<name>A0A345UGL0_9BACT</name>
<sequence>MKNLILKIKDPVSCLTHMGGAFFAVIGLVLMLLTANAPIEAVAFGIFGGTMFLMYLASTLYHMFDASEQITKALRKFDHVMIYFFIAGTFTPFTMLLIEGSLRWIFLGVIWGIAFAGMVFKLFWLHAPAWLSIALYLGMGWLGLLVLPYAFTNLSAAAGNWIIAGGLSYTIGAVVYGLKRPDPWPGTFGFHEIWHLFVMGGTFAHFWVVYRYLPLS</sequence>
<evidence type="ECO:0000256" key="8">
    <source>
        <dbReference type="SAM" id="Phobius"/>
    </source>
</evidence>
<reference evidence="9 10" key="1">
    <citation type="submission" date="2018-03" db="EMBL/GenBank/DDBJ databases">
        <title>Phenotypic and genomic properties of Cyclonatronum proteinivorum gen. nov., sp. nov., a haloalkaliphilic bacteroidete from soda lakes possessing Na+-translocating rhodopsin.</title>
        <authorList>
            <person name="Toshchakov S.V."/>
            <person name="Korzhenkov A."/>
            <person name="Samarov N.I."/>
            <person name="Kublanov I.V."/>
            <person name="Muntyan M.S."/>
            <person name="Sorokin D.Y."/>
        </authorList>
    </citation>
    <scope>NUCLEOTIDE SEQUENCE [LARGE SCALE GENOMIC DNA]</scope>
    <source>
        <strain evidence="9 10">Omega</strain>
    </source>
</reference>
<evidence type="ECO:0000256" key="6">
    <source>
        <dbReference type="ARBA" id="ARBA00023136"/>
    </source>
</evidence>
<evidence type="ECO:0000313" key="9">
    <source>
        <dbReference type="EMBL" id="AXI99611.1"/>
    </source>
</evidence>
<dbReference type="NCBIfam" id="TIGR01065">
    <property type="entry name" value="hlyIII"/>
    <property type="match status" value="1"/>
</dbReference>
<feature type="transmembrane region" description="Helical" evidence="8">
    <location>
        <begin position="12"/>
        <end position="35"/>
    </location>
</feature>
<evidence type="ECO:0000256" key="1">
    <source>
        <dbReference type="ARBA" id="ARBA00004651"/>
    </source>
</evidence>
<feature type="transmembrane region" description="Helical" evidence="8">
    <location>
        <begin position="190"/>
        <end position="210"/>
    </location>
</feature>
<dbReference type="EMBL" id="CP027806">
    <property type="protein sequence ID" value="AXI99611.1"/>
    <property type="molecule type" value="Genomic_DNA"/>
</dbReference>
<feature type="transmembrane region" description="Helical" evidence="8">
    <location>
        <begin position="130"/>
        <end position="151"/>
    </location>
</feature>
<keyword evidence="5 8" id="KW-1133">Transmembrane helix</keyword>
<dbReference type="InterPro" id="IPR005744">
    <property type="entry name" value="Hy-lIII"/>
</dbReference>
<keyword evidence="7" id="KW-0479">Metal-binding</keyword>